<proteinExistence type="predicted"/>
<gene>
    <name evidence="1" type="ORF">AMST5_00571</name>
</gene>
<dbReference type="InterPro" id="IPR015421">
    <property type="entry name" value="PyrdxlP-dep_Trfase_major"/>
</dbReference>
<dbReference type="InterPro" id="IPR015424">
    <property type="entry name" value="PyrdxlP-dep_Trfase"/>
</dbReference>
<organism evidence="1">
    <name type="scientific">freshwater sediment metagenome</name>
    <dbReference type="NCBI Taxonomy" id="556182"/>
    <lineage>
        <taxon>unclassified sequences</taxon>
        <taxon>metagenomes</taxon>
        <taxon>ecological metagenomes</taxon>
    </lineage>
</organism>
<dbReference type="EMBL" id="OY288114">
    <property type="protein sequence ID" value="CAJ0852619.1"/>
    <property type="molecule type" value="Genomic_DNA"/>
</dbReference>
<dbReference type="AlphaFoldDB" id="A0AA48LY01"/>
<accession>A0AA48LY01</accession>
<name>A0AA48LY01_9ZZZZ</name>
<evidence type="ECO:0000313" key="1">
    <source>
        <dbReference type="EMBL" id="CAJ0852619.1"/>
    </source>
</evidence>
<protein>
    <submittedName>
        <fullName evidence="1">Uncharacterized protein</fullName>
    </submittedName>
</protein>
<sequence>MATTGRVQTGADVLEISRFPEHVARRTPAQARLDMMLVSGGDERIWLDPVTRRNRHGAPASPAAEELWFASAEGNPISPRGYAAATRAFYAHARMGADPATLFNEIRARIAALIGLPGVEVALTASGAETEYAALAIARALLDRPIVSIMVEPEECCDGATAAAAGTHLGDTAAFASHVERGAPLAGWDEEVLLRRVAVRDEKGQSLPSFQIDRAAAYEVADALAMHRAPLLHVLDSSKTGRDGPSREVARAIAESVGDRALIVVDACQLRCSFEEIRADLEAGFLVMITGSKFAGGPAFCGALLIPPQMAARLREMALPAGLAAYAARFDWPEHFANAFSSGGFAPANLGLALRWVAALSEMEAYAATPAPLREAIVARFTEIVRRAVASSFGLDFLDAECWRLGRMATVYPIVALGADCAQTRQLHDALAAPLGAGEAPELNRICRLGLPAVAGGQAAMTVSLSMPQINAVAERHAQNMDLDAAFSPLRRDIDLLFRKWDALLRRTDAGAQPIMRPVNDSVAPGDTLLARLGIR</sequence>
<dbReference type="Gene3D" id="3.40.640.10">
    <property type="entry name" value="Type I PLP-dependent aspartate aminotransferase-like (Major domain)"/>
    <property type="match status" value="1"/>
</dbReference>
<reference evidence="1" key="1">
    <citation type="submission" date="2023-07" db="EMBL/GenBank/DDBJ databases">
        <authorList>
            <person name="Pelsma A.J. K."/>
        </authorList>
    </citation>
    <scope>NUCLEOTIDE SEQUENCE</scope>
</reference>
<dbReference type="SUPFAM" id="SSF53383">
    <property type="entry name" value="PLP-dependent transferases"/>
    <property type="match status" value="1"/>
</dbReference>